<dbReference type="RefSeq" id="WP_350016374.1">
    <property type="nucleotide sequence ID" value="NZ_CP157948.1"/>
</dbReference>
<accession>A0AAU7QL87</accession>
<evidence type="ECO:0000259" key="1">
    <source>
        <dbReference type="Pfam" id="PF13421"/>
    </source>
</evidence>
<dbReference type="PANTHER" id="PTHR37826">
    <property type="entry name" value="FLOTILLIN BAND_7_5 DOMAIN PROTEIN"/>
    <property type="match status" value="1"/>
</dbReference>
<dbReference type="EMBL" id="CP157948">
    <property type="protein sequence ID" value="XBS90169.1"/>
    <property type="molecule type" value="Genomic_DNA"/>
</dbReference>
<dbReference type="AlphaFoldDB" id="A0AAU7QL87"/>
<organism evidence="2">
    <name type="scientific">Rhodanobacter sp. IGA1.0</name>
    <dbReference type="NCBI Taxonomy" id="3158582"/>
    <lineage>
        <taxon>Bacteria</taxon>
        <taxon>Pseudomonadati</taxon>
        <taxon>Pseudomonadota</taxon>
        <taxon>Gammaproteobacteria</taxon>
        <taxon>Lysobacterales</taxon>
        <taxon>Rhodanobacteraceae</taxon>
        <taxon>Rhodanobacter</taxon>
    </lineage>
</organism>
<dbReference type="PANTHER" id="PTHR37826:SF2">
    <property type="entry name" value="ZINC-RIBBON DOMAIN-CONTAINING PROTEIN"/>
    <property type="match status" value="1"/>
</dbReference>
<gene>
    <name evidence="2" type="ORF">ABNK63_00570</name>
</gene>
<proteinExistence type="predicted"/>
<dbReference type="InterPro" id="IPR033880">
    <property type="entry name" value="SPFH_YdjI"/>
</dbReference>
<dbReference type="Pfam" id="PF13421">
    <property type="entry name" value="Band_7_1"/>
    <property type="match status" value="1"/>
</dbReference>
<dbReference type="CDD" id="cd03408">
    <property type="entry name" value="SPFH_like_u1"/>
    <property type="match status" value="1"/>
</dbReference>
<sequence>MAVIDRVSWAGSPDTLAWRYPSDELSTWTQLIVNESQEAFVVSAGVYDGPFGAGRHTLTTANIPLLTKAIGLPFGGKSPFSAEVWFVNRVTNLDVRWGTPDPIQLLDPMYKVMVSVRAFGQYGVRIIDSKRFLLKLVGTVSKFDVATLSEYLRGAFITRIKTGIAHAIISQRQSVLEISTQLDSLSEKLKQSLAAEMLEGEFNSEVHHPQR</sequence>
<name>A0AAU7QL87_9GAMM</name>
<feature type="domain" description="SPFH" evidence="1">
    <location>
        <begin position="18"/>
        <end position="198"/>
    </location>
</feature>
<protein>
    <submittedName>
        <fullName evidence="2">SPFH domain-containing protein</fullName>
    </submittedName>
</protein>
<reference evidence="2" key="1">
    <citation type="submission" date="2024-06" db="EMBL/GenBank/DDBJ databases">
        <authorList>
            <person name="Sun Y."/>
        </authorList>
    </citation>
    <scope>NUCLEOTIDE SEQUENCE</scope>
    <source>
        <strain evidence="2">IGA1.0</strain>
    </source>
</reference>
<evidence type="ECO:0000313" key="2">
    <source>
        <dbReference type="EMBL" id="XBS90169.1"/>
    </source>
</evidence>